<dbReference type="Proteomes" id="UP000277864">
    <property type="component" value="Unassembled WGS sequence"/>
</dbReference>
<keyword evidence="2" id="KW-1185">Reference proteome</keyword>
<proteinExistence type="predicted"/>
<comment type="caution">
    <text evidence="1">The sequence shown here is derived from an EMBL/GenBank/DDBJ whole genome shotgun (WGS) entry which is preliminary data.</text>
</comment>
<sequence>MQVPEINTTLRQDTIQLPEVIRSCSGIKIFGKKIKSIVYSTDIAIIRNINADAVIAVYPFTPHPTITKCITEAADIPVFSGVGGGLTQGKRSVHMSMFAESQGAIGVVVNSPTPMSTIKDIHDVIAIPIVGTVTSIYADIEAKLEAGVAILNVSGGKHTAQIVQDIRQSFPEVPIIATGGPTEASIQATIEAGANAITYTPPTNGALFSQKMDKYRVLEKENYEKIHHSTK</sequence>
<name>A0A3S0ABJ1_9ENTE</name>
<accession>A0A3S0ABJ1</accession>
<dbReference type="OrthoDB" id="1092608at2"/>
<dbReference type="InterPro" id="IPR013785">
    <property type="entry name" value="Aldolase_TIM"/>
</dbReference>
<organism evidence="1 2">
    <name type="scientific">Vagococcus humatus</name>
    <dbReference type="NCBI Taxonomy" id="1889241"/>
    <lineage>
        <taxon>Bacteria</taxon>
        <taxon>Bacillati</taxon>
        <taxon>Bacillota</taxon>
        <taxon>Bacilli</taxon>
        <taxon>Lactobacillales</taxon>
        <taxon>Enterococcaceae</taxon>
        <taxon>Vagococcus</taxon>
    </lineage>
</organism>
<keyword evidence="1" id="KW-0378">Hydrolase</keyword>
<evidence type="ECO:0000313" key="1">
    <source>
        <dbReference type="EMBL" id="RST89020.1"/>
    </source>
</evidence>
<dbReference type="AlphaFoldDB" id="A0A3S0ABJ1"/>
<evidence type="ECO:0000313" key="2">
    <source>
        <dbReference type="Proteomes" id="UP000277864"/>
    </source>
</evidence>
<reference evidence="1 2" key="1">
    <citation type="submission" date="2018-03" db="EMBL/GenBank/DDBJ databases">
        <authorList>
            <person name="Gulvik C.A."/>
        </authorList>
    </citation>
    <scope>NUCLEOTIDE SEQUENCE [LARGE SCALE GENOMIC DNA]</scope>
    <source>
        <strain evidence="1 2">JCM 31581</strain>
    </source>
</reference>
<dbReference type="EMBL" id="PXZH01000004">
    <property type="protein sequence ID" value="RST89020.1"/>
    <property type="molecule type" value="Genomic_DNA"/>
</dbReference>
<dbReference type="GO" id="GO:0016787">
    <property type="term" value="F:hydrolase activity"/>
    <property type="evidence" value="ECO:0007669"/>
    <property type="project" value="UniProtKB-KW"/>
</dbReference>
<dbReference type="SUPFAM" id="SSF51395">
    <property type="entry name" value="FMN-linked oxidoreductases"/>
    <property type="match status" value="1"/>
</dbReference>
<gene>
    <name evidence="1" type="ORF">C7P63_07835</name>
</gene>
<protein>
    <submittedName>
        <fullName evidence="1">Hydrolase</fullName>
    </submittedName>
</protein>
<dbReference type="Gene3D" id="3.20.20.70">
    <property type="entry name" value="Aldolase class I"/>
    <property type="match status" value="1"/>
</dbReference>